<evidence type="ECO:0000256" key="2">
    <source>
        <dbReference type="ARBA" id="ARBA00022490"/>
    </source>
</evidence>
<gene>
    <name evidence="8" type="ORF">KFL_001680130</name>
</gene>
<dbReference type="Proteomes" id="UP000054558">
    <property type="component" value="Unassembled WGS sequence"/>
</dbReference>
<evidence type="ECO:0000313" key="9">
    <source>
        <dbReference type="Proteomes" id="UP000054558"/>
    </source>
</evidence>
<name>A0A1Y1I734_KLENI</name>
<dbReference type="EMBL" id="DF237117">
    <property type="protein sequence ID" value="GAQ83918.1"/>
    <property type="molecule type" value="Genomic_DNA"/>
</dbReference>
<dbReference type="PROSITE" id="PS51381">
    <property type="entry name" value="C2_B9"/>
    <property type="match status" value="1"/>
</dbReference>
<evidence type="ECO:0000256" key="5">
    <source>
        <dbReference type="ARBA" id="ARBA00023273"/>
    </source>
</evidence>
<dbReference type="OMA" id="NMPIEVT"/>
<dbReference type="InterPro" id="IPR010796">
    <property type="entry name" value="C2_B9-type_dom"/>
</dbReference>
<proteinExistence type="inferred from homology"/>
<accession>A0A1Y1I734</accession>
<keyword evidence="4" id="KW-0206">Cytoskeleton</keyword>
<dbReference type="Pfam" id="PF07162">
    <property type="entry name" value="B9-C2"/>
    <property type="match status" value="1"/>
</dbReference>
<evidence type="ECO:0000313" key="8">
    <source>
        <dbReference type="EMBL" id="GAQ83918.1"/>
    </source>
</evidence>
<keyword evidence="9" id="KW-1185">Reference proteome</keyword>
<sequence length="199" mass="21929">MAADSATFFMVMATGQLECADIPDCNNAYCKFMLVHGDDWHVLDGVEDGITQITRKSSGPNAQLVWNFPIDVTYKSTNAFGWPQLILSIFEVDALGRDVIKGYGCVHLPTAAGRYVRKVRLFRPLSSSLMQQFTSWIAGMPAEFSDPKFPASGEGREVTRVRSTGTALVQLNIITKDMATFGYSEEAGPADQRNERSGF</sequence>
<evidence type="ECO:0000256" key="4">
    <source>
        <dbReference type="ARBA" id="ARBA00023212"/>
    </source>
</evidence>
<dbReference type="PANTHER" id="PTHR12968">
    <property type="entry name" value="B9 DOMAIN-CONTAINING"/>
    <property type="match status" value="1"/>
</dbReference>
<keyword evidence="5" id="KW-0966">Cell projection</keyword>
<keyword evidence="2" id="KW-0963">Cytoplasm</keyword>
<evidence type="ECO:0000256" key="1">
    <source>
        <dbReference type="ARBA" id="ARBA00004120"/>
    </source>
</evidence>
<dbReference type="OrthoDB" id="431939at2759"/>
<organism evidence="8 9">
    <name type="scientific">Klebsormidium nitens</name>
    <name type="common">Green alga</name>
    <name type="synonym">Ulothrix nitens</name>
    <dbReference type="NCBI Taxonomy" id="105231"/>
    <lineage>
        <taxon>Eukaryota</taxon>
        <taxon>Viridiplantae</taxon>
        <taxon>Streptophyta</taxon>
        <taxon>Klebsormidiophyceae</taxon>
        <taxon>Klebsormidiales</taxon>
        <taxon>Klebsormidiaceae</taxon>
        <taxon>Klebsormidium</taxon>
    </lineage>
</organism>
<evidence type="ECO:0000256" key="3">
    <source>
        <dbReference type="ARBA" id="ARBA00022794"/>
    </source>
</evidence>
<reference evidence="8 9" key="1">
    <citation type="journal article" date="2014" name="Nat. Commun.">
        <title>Klebsormidium flaccidum genome reveals primary factors for plant terrestrial adaptation.</title>
        <authorList>
            <person name="Hori K."/>
            <person name="Maruyama F."/>
            <person name="Fujisawa T."/>
            <person name="Togashi T."/>
            <person name="Yamamoto N."/>
            <person name="Seo M."/>
            <person name="Sato S."/>
            <person name="Yamada T."/>
            <person name="Mori H."/>
            <person name="Tajima N."/>
            <person name="Moriyama T."/>
            <person name="Ikeuchi M."/>
            <person name="Watanabe M."/>
            <person name="Wada H."/>
            <person name="Kobayashi K."/>
            <person name="Saito M."/>
            <person name="Masuda T."/>
            <person name="Sasaki-Sekimoto Y."/>
            <person name="Mashiguchi K."/>
            <person name="Awai K."/>
            <person name="Shimojima M."/>
            <person name="Masuda S."/>
            <person name="Iwai M."/>
            <person name="Nobusawa T."/>
            <person name="Narise T."/>
            <person name="Kondo S."/>
            <person name="Saito H."/>
            <person name="Sato R."/>
            <person name="Murakawa M."/>
            <person name="Ihara Y."/>
            <person name="Oshima-Yamada Y."/>
            <person name="Ohtaka K."/>
            <person name="Satoh M."/>
            <person name="Sonobe K."/>
            <person name="Ishii M."/>
            <person name="Ohtani R."/>
            <person name="Kanamori-Sato M."/>
            <person name="Honoki R."/>
            <person name="Miyazaki D."/>
            <person name="Mochizuki H."/>
            <person name="Umetsu J."/>
            <person name="Higashi K."/>
            <person name="Shibata D."/>
            <person name="Kamiya Y."/>
            <person name="Sato N."/>
            <person name="Nakamura Y."/>
            <person name="Tabata S."/>
            <person name="Ida S."/>
            <person name="Kurokawa K."/>
            <person name="Ohta H."/>
        </authorList>
    </citation>
    <scope>NUCLEOTIDE SEQUENCE [LARGE SCALE GENOMIC DNA]</scope>
    <source>
        <strain evidence="8 9">NIES-2285</strain>
    </source>
</reference>
<comment type="subcellular location">
    <subcellularLocation>
        <location evidence="1">Cytoplasm</location>
        <location evidence="1">Cytoskeleton</location>
        <location evidence="1">Cilium basal body</location>
    </subcellularLocation>
</comment>
<protein>
    <recommendedName>
        <fullName evidence="7">B9 domain-containing protein 1</fullName>
    </recommendedName>
</protein>
<dbReference type="AlphaFoldDB" id="A0A1Y1I734"/>
<dbReference type="GO" id="GO:0060271">
    <property type="term" value="P:cilium assembly"/>
    <property type="evidence" value="ECO:0000318"/>
    <property type="project" value="GO_Central"/>
</dbReference>
<dbReference type="STRING" id="105231.A0A1Y1I734"/>
<evidence type="ECO:0000256" key="7">
    <source>
        <dbReference type="ARBA" id="ARBA00039274"/>
    </source>
</evidence>
<dbReference type="PANTHER" id="PTHR12968:SF1">
    <property type="entry name" value="B9 DOMAIN-CONTAINING PROTEIN 1"/>
    <property type="match status" value="1"/>
</dbReference>
<comment type="similarity">
    <text evidence="6">Belongs to the B9D family.</text>
</comment>
<dbReference type="GO" id="GO:0036038">
    <property type="term" value="C:MKS complex"/>
    <property type="evidence" value="ECO:0000318"/>
    <property type="project" value="GO_Central"/>
</dbReference>
<keyword evidence="3" id="KW-0970">Cilium biogenesis/degradation</keyword>
<evidence type="ECO:0000256" key="6">
    <source>
        <dbReference type="ARBA" id="ARBA00038411"/>
    </source>
</evidence>